<sequence>MGAKPTDTVAAGKKPEAGGTLAKQEPAHSSAKRVRGPTNIYSKLLPIILVGNSRPEERPSFLSKLLPLLRPVRPSNFPGSSPLGISGHYDQISNSVWITAGRVILWQQGFFGKGSLSRSEPTWLQRAKNRKLLEVLEDDRYLKLTAEELTAKRRVERKESKIQKSKLKQLAAASESAVASESVVASESAVASEAVAAPESVVAATGEAGPPKDPKLPSRQKLTKAIPEELAAEVEKIDDLEHLQLMNEEAFFLTFGLGCLDVFLKGEVRALSTYNFHFFFCIKGPTLSPVADSSSRYQEPESRIKRSGRTIRSSCLTWSTTTSARSAGSSDRASSSVPIGCSTGPEAPFAVCMIPVYADGRPVEMMEDRTSWRWLGTVNRVCAGVKKTLILVHVVVPDEVEADDLNSPHILTKYIIKEIALKRFIPARMRD</sequence>
<dbReference type="VEuPathDB" id="FungiDB:VP01_2841g1"/>
<evidence type="ECO:0000256" key="4">
    <source>
        <dbReference type="SAM" id="MobiDB-lite"/>
    </source>
</evidence>
<dbReference type="InterPro" id="IPR016589">
    <property type="entry name" value="tRNA_splic_SEN2"/>
</dbReference>
<comment type="similarity">
    <text evidence="3">Belongs to the tRNA-intron endonuclease family.</text>
</comment>
<evidence type="ECO:0000256" key="3">
    <source>
        <dbReference type="PIRNR" id="PIRNR011789"/>
    </source>
</evidence>
<dbReference type="GO" id="GO:0000214">
    <property type="term" value="C:tRNA-intron endonuclease complex"/>
    <property type="evidence" value="ECO:0007669"/>
    <property type="project" value="UniProtKB-UniRule"/>
</dbReference>
<dbReference type="EC" id="4.6.1.16" evidence="3"/>
<keyword evidence="2 3" id="KW-0456">Lyase</keyword>
<evidence type="ECO:0000256" key="2">
    <source>
        <dbReference type="ARBA" id="ARBA00023239"/>
    </source>
</evidence>
<name>A0A0L6V238_9BASI</name>
<comment type="function">
    <text evidence="3">Constitutes one of the two catalytic subunit of the tRNA-splicing endonuclease complex, a complex responsible for identification and cleavage of the splice sites in pre-tRNA. It cleaves pre-tRNA at the 5'- and 3'-splice sites to release the intron. The products are an intron and two tRNA half-molecules bearing 2',3'-cyclic phosphate and 5'-OH termini. There are no conserved sequences at the splice sites, but the intron is invariably located at the same site in the gene, placing the splice sites an invariant distance from the constant structural features of the tRNA body.</text>
</comment>
<comment type="caution">
    <text evidence="5">The sequence shown here is derived from an EMBL/GenBank/DDBJ whole genome shotgun (WGS) entry which is preliminary data.</text>
</comment>
<evidence type="ECO:0000256" key="1">
    <source>
        <dbReference type="ARBA" id="ARBA00022694"/>
    </source>
</evidence>
<dbReference type="EMBL" id="LAVV01007770">
    <property type="protein sequence ID" value="KNZ54826.1"/>
    <property type="molecule type" value="Genomic_DNA"/>
</dbReference>
<dbReference type="OrthoDB" id="10249562at2759"/>
<protein>
    <recommendedName>
        <fullName evidence="3">tRNA-splicing endonuclease subunit Sen2</fullName>
        <ecNumber evidence="3">4.6.1.16</ecNumber>
    </recommendedName>
</protein>
<dbReference type="GO" id="GO:0000379">
    <property type="term" value="P:tRNA-type intron splice site recognition and cleavage"/>
    <property type="evidence" value="ECO:0007669"/>
    <property type="project" value="TreeGrafter"/>
</dbReference>
<feature type="region of interest" description="Disordered" evidence="4">
    <location>
        <begin position="1"/>
        <end position="35"/>
    </location>
</feature>
<proteinExistence type="inferred from homology"/>
<dbReference type="GO" id="GO:0005737">
    <property type="term" value="C:cytoplasm"/>
    <property type="evidence" value="ECO:0007669"/>
    <property type="project" value="TreeGrafter"/>
</dbReference>
<evidence type="ECO:0000313" key="6">
    <source>
        <dbReference type="Proteomes" id="UP000037035"/>
    </source>
</evidence>
<gene>
    <name evidence="5" type="ORF">VP01_2841g1</name>
</gene>
<dbReference type="Proteomes" id="UP000037035">
    <property type="component" value="Unassembled WGS sequence"/>
</dbReference>
<dbReference type="PIRSF" id="PIRSF011789">
    <property type="entry name" value="tRNA_splic_SEN2"/>
    <property type="match status" value="1"/>
</dbReference>
<dbReference type="GO" id="GO:0000213">
    <property type="term" value="F:tRNA-intron lyase activity"/>
    <property type="evidence" value="ECO:0007669"/>
    <property type="project" value="UniProtKB-UniRule"/>
</dbReference>
<dbReference type="AlphaFoldDB" id="A0A0L6V238"/>
<dbReference type="STRING" id="27349.A0A0L6V238"/>
<keyword evidence="1 3" id="KW-0819">tRNA processing</keyword>
<dbReference type="InterPro" id="IPR006676">
    <property type="entry name" value="tRNA_splic"/>
</dbReference>
<dbReference type="PANTHER" id="PTHR21227:SF0">
    <property type="entry name" value="TRNA-SPLICING ENDONUCLEASE SUBUNIT SEN2"/>
    <property type="match status" value="1"/>
</dbReference>
<organism evidence="5 6">
    <name type="scientific">Puccinia sorghi</name>
    <dbReference type="NCBI Taxonomy" id="27349"/>
    <lineage>
        <taxon>Eukaryota</taxon>
        <taxon>Fungi</taxon>
        <taxon>Dikarya</taxon>
        <taxon>Basidiomycota</taxon>
        <taxon>Pucciniomycotina</taxon>
        <taxon>Pucciniomycetes</taxon>
        <taxon>Pucciniales</taxon>
        <taxon>Pucciniaceae</taxon>
        <taxon>Puccinia</taxon>
    </lineage>
</organism>
<reference evidence="5 6" key="1">
    <citation type="submission" date="2015-08" db="EMBL/GenBank/DDBJ databases">
        <title>Next Generation Sequencing and Analysis of the Genome of Puccinia sorghi L Schw, the Causal Agent of Maize Common Rust.</title>
        <authorList>
            <person name="Rochi L."/>
            <person name="Burguener G."/>
            <person name="Darino M."/>
            <person name="Turjanski A."/>
            <person name="Kreff E."/>
            <person name="Dieguez M.J."/>
            <person name="Sacco F."/>
        </authorList>
    </citation>
    <scope>NUCLEOTIDE SEQUENCE [LARGE SCALE GENOMIC DNA]</scope>
    <source>
        <strain evidence="5 6">RO10H11247</strain>
    </source>
</reference>
<accession>A0A0L6V238</accession>
<keyword evidence="6" id="KW-1185">Reference proteome</keyword>
<dbReference type="PANTHER" id="PTHR21227">
    <property type="entry name" value="TRNA-SPLICING ENDONUCLEASE SUBUNIT SEN2"/>
    <property type="match status" value="1"/>
</dbReference>
<evidence type="ECO:0000313" key="5">
    <source>
        <dbReference type="EMBL" id="KNZ54826.1"/>
    </source>
</evidence>